<dbReference type="PROSITE" id="PS50893">
    <property type="entry name" value="ABC_TRANSPORTER_2"/>
    <property type="match status" value="1"/>
</dbReference>
<proteinExistence type="predicted"/>
<dbReference type="Proteomes" id="UP000607645">
    <property type="component" value="Unassembled WGS sequence"/>
</dbReference>
<dbReference type="AlphaFoldDB" id="A0A8J6MDS3"/>
<dbReference type="PANTHER" id="PTHR43158">
    <property type="entry name" value="SKFA PEPTIDE EXPORT ATP-BINDING PROTEIN SKFE"/>
    <property type="match status" value="1"/>
</dbReference>
<dbReference type="CDD" id="cd03230">
    <property type="entry name" value="ABC_DR_subfamily_A"/>
    <property type="match status" value="1"/>
</dbReference>
<dbReference type="Pfam" id="PF00005">
    <property type="entry name" value="ABC_tran"/>
    <property type="match status" value="1"/>
</dbReference>
<name>A0A8J6MDS3_9FIRM</name>
<gene>
    <name evidence="4" type="ORF">H8S62_16915</name>
</gene>
<dbReference type="InterPro" id="IPR003439">
    <property type="entry name" value="ABC_transporter-like_ATP-bd"/>
</dbReference>
<evidence type="ECO:0000256" key="1">
    <source>
        <dbReference type="ARBA" id="ARBA00022741"/>
    </source>
</evidence>
<dbReference type="PANTHER" id="PTHR43158:SF1">
    <property type="entry name" value="ABC TRANSPORTER, ATP-BINDING PROTEIN"/>
    <property type="match status" value="1"/>
</dbReference>
<sequence>MSERLEVRGVYQDFGENRVLAGCDFTLSPGRIVGLLGHNGAGKSTLLKILSGGLRPTGGTILLDGQRITRKRRPQVAYMADHILLPGELKVKRGVSYYADLFPNFDPARADALCEELSVPGEQRISLLPKGMAERLDLALLLSRDARLYLLDEPLGGVDPVERARLLRMVLDFPDGERTILMATHLVHDIEPVLDDVLFLREGKICLQASAEEIRAQYGQSVEEHYMAVFEGGGGV</sequence>
<dbReference type="SUPFAM" id="SSF52540">
    <property type="entry name" value="P-loop containing nucleoside triphosphate hydrolases"/>
    <property type="match status" value="1"/>
</dbReference>
<dbReference type="SMART" id="SM00382">
    <property type="entry name" value="AAA"/>
    <property type="match status" value="1"/>
</dbReference>
<dbReference type="InterPro" id="IPR027417">
    <property type="entry name" value="P-loop_NTPase"/>
</dbReference>
<evidence type="ECO:0000256" key="2">
    <source>
        <dbReference type="ARBA" id="ARBA00022840"/>
    </source>
</evidence>
<dbReference type="RefSeq" id="WP_155145672.1">
    <property type="nucleotide sequence ID" value="NZ_JACOPQ010000019.1"/>
</dbReference>
<protein>
    <submittedName>
        <fullName evidence="4">ABC transporter ATP-binding protein</fullName>
    </submittedName>
</protein>
<evidence type="ECO:0000259" key="3">
    <source>
        <dbReference type="PROSITE" id="PS50893"/>
    </source>
</evidence>
<dbReference type="EMBL" id="JACOPQ010000019">
    <property type="protein sequence ID" value="MBC5738695.1"/>
    <property type="molecule type" value="Genomic_DNA"/>
</dbReference>
<evidence type="ECO:0000313" key="5">
    <source>
        <dbReference type="Proteomes" id="UP000607645"/>
    </source>
</evidence>
<comment type="caution">
    <text evidence="4">The sequence shown here is derived from an EMBL/GenBank/DDBJ whole genome shotgun (WGS) entry which is preliminary data.</text>
</comment>
<dbReference type="GO" id="GO:0016887">
    <property type="term" value="F:ATP hydrolysis activity"/>
    <property type="evidence" value="ECO:0007669"/>
    <property type="project" value="InterPro"/>
</dbReference>
<dbReference type="Gene3D" id="3.40.50.300">
    <property type="entry name" value="P-loop containing nucleotide triphosphate hydrolases"/>
    <property type="match status" value="1"/>
</dbReference>
<dbReference type="GO" id="GO:0005524">
    <property type="term" value="F:ATP binding"/>
    <property type="evidence" value="ECO:0007669"/>
    <property type="project" value="UniProtKB-KW"/>
</dbReference>
<evidence type="ECO:0000313" key="4">
    <source>
        <dbReference type="EMBL" id="MBC5738695.1"/>
    </source>
</evidence>
<dbReference type="InterPro" id="IPR003593">
    <property type="entry name" value="AAA+_ATPase"/>
</dbReference>
<keyword evidence="5" id="KW-1185">Reference proteome</keyword>
<feature type="domain" description="ABC transporter" evidence="3">
    <location>
        <begin position="5"/>
        <end position="227"/>
    </location>
</feature>
<keyword evidence="2 4" id="KW-0067">ATP-binding</keyword>
<keyword evidence="1" id="KW-0547">Nucleotide-binding</keyword>
<reference evidence="4" key="1">
    <citation type="submission" date="2020-08" db="EMBL/GenBank/DDBJ databases">
        <title>Genome public.</title>
        <authorList>
            <person name="Liu C."/>
            <person name="Sun Q."/>
        </authorList>
    </citation>
    <scope>NUCLEOTIDE SEQUENCE</scope>
    <source>
        <strain evidence="4">NSJ-52</strain>
    </source>
</reference>
<organism evidence="4 5">
    <name type="scientific">Lawsonibacter faecis</name>
    <dbReference type="NCBI Taxonomy" id="2763052"/>
    <lineage>
        <taxon>Bacteria</taxon>
        <taxon>Bacillati</taxon>
        <taxon>Bacillota</taxon>
        <taxon>Clostridia</taxon>
        <taxon>Eubacteriales</taxon>
        <taxon>Oscillospiraceae</taxon>
        <taxon>Lawsonibacter</taxon>
    </lineage>
</organism>
<accession>A0A8J6MDS3</accession>